<reference evidence="2" key="2">
    <citation type="submission" date="2021-08" db="EMBL/GenBank/DDBJ databases">
        <authorList>
            <person name="Tani A."/>
            <person name="Ola A."/>
            <person name="Ogura Y."/>
            <person name="Katsura K."/>
            <person name="Hayashi T."/>
        </authorList>
    </citation>
    <scope>NUCLEOTIDE SEQUENCE</scope>
    <source>
        <strain evidence="2">DSM 14458</strain>
    </source>
</reference>
<evidence type="ECO:0000313" key="2">
    <source>
        <dbReference type="EMBL" id="GJE74884.1"/>
    </source>
</evidence>
<feature type="coiled-coil region" evidence="1">
    <location>
        <begin position="396"/>
        <end position="487"/>
    </location>
</feature>
<dbReference type="SUPFAM" id="SSF52540">
    <property type="entry name" value="P-loop containing nucleoside triphosphate hydrolases"/>
    <property type="match status" value="1"/>
</dbReference>
<protein>
    <recommendedName>
        <fullName evidence="4">Large ATP-binding protein</fullName>
    </recommendedName>
</protein>
<dbReference type="Proteomes" id="UP001055093">
    <property type="component" value="Unassembled WGS sequence"/>
</dbReference>
<dbReference type="RefSeq" id="WP_378780032.1">
    <property type="nucleotide sequence ID" value="NZ_JBHTNE010000016.1"/>
</dbReference>
<reference evidence="2" key="1">
    <citation type="journal article" date="2021" name="Front. Microbiol.">
        <title>Comprehensive Comparative Genomics and Phenotyping of Methylobacterium Species.</title>
        <authorList>
            <person name="Alessa O."/>
            <person name="Ogura Y."/>
            <person name="Fujitani Y."/>
            <person name="Takami H."/>
            <person name="Hayashi T."/>
            <person name="Sahin N."/>
            <person name="Tani A."/>
        </authorList>
    </citation>
    <scope>NUCLEOTIDE SEQUENCE</scope>
    <source>
        <strain evidence="2">DSM 14458</strain>
    </source>
</reference>
<dbReference type="InterPro" id="IPR027417">
    <property type="entry name" value="P-loop_NTPase"/>
</dbReference>
<proteinExistence type="predicted"/>
<evidence type="ECO:0000256" key="1">
    <source>
        <dbReference type="SAM" id="Coils"/>
    </source>
</evidence>
<sequence>MMSTQATAAEWIEAIAGKASLPAPVVQEVLDRHAVEPQSTLPRRKSLRIRSVTLEGVKEGTVADGPFGRTFTFGPGLWAIVSDQNFRGKSTLLGVIQGGIRGDIHERVKPDVWRWLSKAEVVFEANSIGHRLLVTKEAGDPDKGAAGSFSREQEGGWFTLYEGTVGKPLERAVEDAMLAEFGFARFHAHNEKDGSHTHGWPVIASALFVDGPGKAVFGELLVDAIPLRLLQMFMGLPWVSTYTAAATALKRLRATKAERPTASRGLGDRLRTRLEAVDASLSSARGRVRPGPDRAVLRATMLEQDRRLLALREGIEETRQEAVRVDRQLQGATTLLLETRRALQQLRDERAAGVVLRTLRPVCCPSCDAGIDHNRHSRADEGSTCALCGTRQAPDEDEDALRLEELQRDVDDVEANVAELSAQATEAQASQRGAEAELSKAIEASRVTEAALRAEGSADLEMEIRGLEAQREQLLSLIAAEEEVEEKEEAAATGAHDEAVLQAAEDVTKDLYDGLAREILADVSREITTLSRSFGVQNIESMDWGTGGAMRIVQGKAPTSFGRLSPGENLRVRIAAALAVIEVARQRMYGRHPGLLVLDSPGAQEMAPADFAALLSRVHEAIQSAGDIQIIVGARADPTLLDVVPCDHVTHAHGERFLF</sequence>
<accession>A0ABQ4URZ0</accession>
<gene>
    <name evidence="2" type="ORF">BGCPKDLD_1458</name>
</gene>
<keyword evidence="3" id="KW-1185">Reference proteome</keyword>
<dbReference type="EMBL" id="BPRE01000004">
    <property type="protein sequence ID" value="GJE74884.1"/>
    <property type="molecule type" value="Genomic_DNA"/>
</dbReference>
<keyword evidence="1" id="KW-0175">Coiled coil</keyword>
<name>A0ABQ4URZ0_9HYPH</name>
<dbReference type="Gene3D" id="3.40.50.300">
    <property type="entry name" value="P-loop containing nucleotide triphosphate hydrolases"/>
    <property type="match status" value="1"/>
</dbReference>
<organism evidence="2 3">
    <name type="scientific">Methylorubrum suomiense</name>
    <dbReference type="NCBI Taxonomy" id="144191"/>
    <lineage>
        <taxon>Bacteria</taxon>
        <taxon>Pseudomonadati</taxon>
        <taxon>Pseudomonadota</taxon>
        <taxon>Alphaproteobacteria</taxon>
        <taxon>Hyphomicrobiales</taxon>
        <taxon>Methylobacteriaceae</taxon>
        <taxon>Methylorubrum</taxon>
    </lineage>
</organism>
<comment type="caution">
    <text evidence="2">The sequence shown here is derived from an EMBL/GenBank/DDBJ whole genome shotgun (WGS) entry which is preliminary data.</text>
</comment>
<evidence type="ECO:0000313" key="3">
    <source>
        <dbReference type="Proteomes" id="UP001055093"/>
    </source>
</evidence>
<evidence type="ECO:0008006" key="4">
    <source>
        <dbReference type="Google" id="ProtNLM"/>
    </source>
</evidence>